<evidence type="ECO:0000313" key="2">
    <source>
        <dbReference type="EMBL" id="RBP77154.1"/>
    </source>
</evidence>
<keyword evidence="5" id="KW-1185">Reference proteome</keyword>
<dbReference type="AlphaFoldDB" id="A0A368VCH7"/>
<dbReference type="RefSeq" id="WP_113878985.1">
    <property type="nucleotide sequence ID" value="NZ_QNSA01000001.1"/>
</dbReference>
<name>A0A368VCH7_MARNT</name>
<evidence type="ECO:0000313" key="4">
    <source>
        <dbReference type="Proteomes" id="UP000252795"/>
    </source>
</evidence>
<organism evidence="3 4">
    <name type="scientific">Marinobacter nauticus</name>
    <name type="common">Marinobacter hydrocarbonoclasticus</name>
    <name type="synonym">Marinobacter aquaeolei</name>
    <dbReference type="NCBI Taxonomy" id="2743"/>
    <lineage>
        <taxon>Bacteria</taxon>
        <taxon>Pseudomonadati</taxon>
        <taxon>Pseudomonadota</taxon>
        <taxon>Gammaproteobacteria</taxon>
        <taxon>Pseudomonadales</taxon>
        <taxon>Marinobacteraceae</taxon>
        <taxon>Marinobacter</taxon>
    </lineage>
</organism>
<dbReference type="EMBL" id="QPJB01000001">
    <property type="protein sequence ID" value="RCW38000.1"/>
    <property type="molecule type" value="Genomic_DNA"/>
</dbReference>
<keyword evidence="1" id="KW-0472">Membrane</keyword>
<dbReference type="InterPro" id="IPR025489">
    <property type="entry name" value="DUF4381"/>
</dbReference>
<keyword evidence="1" id="KW-1133">Transmembrane helix</keyword>
<evidence type="ECO:0000313" key="3">
    <source>
        <dbReference type="EMBL" id="RCW38000.1"/>
    </source>
</evidence>
<protein>
    <submittedName>
        <fullName evidence="3">Uncharacterized protein DUF4381</fullName>
    </submittedName>
</protein>
<evidence type="ECO:0000313" key="5">
    <source>
        <dbReference type="Proteomes" id="UP000253065"/>
    </source>
</evidence>
<evidence type="ECO:0000256" key="1">
    <source>
        <dbReference type="SAM" id="Phobius"/>
    </source>
</evidence>
<proteinExistence type="predicted"/>
<comment type="caution">
    <text evidence="3">The sequence shown here is derived from an EMBL/GenBank/DDBJ whole genome shotgun (WGS) entry which is preliminary data.</text>
</comment>
<dbReference type="Pfam" id="PF14316">
    <property type="entry name" value="DUF4381"/>
    <property type="match status" value="1"/>
</dbReference>
<dbReference type="EMBL" id="QNSA01000001">
    <property type="protein sequence ID" value="RBP77154.1"/>
    <property type="molecule type" value="Genomic_DNA"/>
</dbReference>
<dbReference type="Proteomes" id="UP000252795">
    <property type="component" value="Unassembled WGS sequence"/>
</dbReference>
<reference evidence="3 4" key="1">
    <citation type="submission" date="2018-07" db="EMBL/GenBank/DDBJ databases">
        <title>Freshwater and sediment microbial communities from various areas in North America, analyzing microbe dynamics in response to fracking.</title>
        <authorList>
            <person name="Lamendella R."/>
        </authorList>
    </citation>
    <scope>NUCLEOTIDE SEQUENCE [LARGE SCALE GENOMIC DNA]</scope>
    <source>
        <strain evidence="3 4">114E</strain>
        <strain evidence="2 5">114E_o</strain>
    </source>
</reference>
<feature type="transmembrane region" description="Helical" evidence="1">
    <location>
        <begin position="27"/>
        <end position="46"/>
    </location>
</feature>
<accession>A0A368VCH7</accession>
<sequence length="155" mass="17787">MNPQDPLAQLRDIQLPATGGWWPPAPGWWLVAILTIAAVLAFAWLWRRQRRKHRWKRSAWSELQQLETKARPAPEWFAALNALLKRAARQSHPEKHPEAMTGQQWIDFLLATAPKDRIASRPVVEAMVTSTWQPRPGAQTEQALAFARTWLEAQS</sequence>
<dbReference type="Proteomes" id="UP000253065">
    <property type="component" value="Unassembled WGS sequence"/>
</dbReference>
<gene>
    <name evidence="3" type="ORF">DET51_101343</name>
    <name evidence="2" type="ORF">DET64_101344</name>
</gene>
<keyword evidence="1" id="KW-0812">Transmembrane</keyword>